<proteinExistence type="predicted"/>
<sequence length="243" mass="26980">MKNVSVWTYPWDLHDLGPDAAIATLAAEGVDTISLATSYHAGRFLQPGNPRRRVWFPQDGTVYYRVDPARWTSQEIIPLQADIVESEGDMLSRLCALRETGGPQVSCWTVCLHNTRLGMAHPDHVMRTAHGDPHSYALCPSSPAARAYVTGVVAEIAERYAPDRIELESPDFMGFDHGFHHEKDALGLLPEDMFLLGVCFCRHCMNRATHAGVPAEAARARVADLLDAAFARELPRSRFPDFP</sequence>
<protein>
    <submittedName>
        <fullName evidence="1">Uncharacterized protein</fullName>
    </submittedName>
</protein>
<dbReference type="RefSeq" id="WP_200812492.1">
    <property type="nucleotide sequence ID" value="NZ_FWFZ01000010.1"/>
</dbReference>
<name>A0A1Y5T522_9RHOB</name>
<evidence type="ECO:0000313" key="1">
    <source>
        <dbReference type="EMBL" id="SLN52510.1"/>
    </source>
</evidence>
<keyword evidence="2" id="KW-1185">Reference proteome</keyword>
<accession>A0A1Y5T522</accession>
<reference evidence="1 2" key="1">
    <citation type="submission" date="2017-03" db="EMBL/GenBank/DDBJ databases">
        <authorList>
            <person name="Afonso C.L."/>
            <person name="Miller P.J."/>
            <person name="Scott M.A."/>
            <person name="Spackman E."/>
            <person name="Goraichik I."/>
            <person name="Dimitrov K.M."/>
            <person name="Suarez D.L."/>
            <person name="Swayne D.E."/>
        </authorList>
    </citation>
    <scope>NUCLEOTIDE SEQUENCE [LARGE SCALE GENOMIC DNA]</scope>
    <source>
        <strain evidence="1 2">CECT 7023</strain>
    </source>
</reference>
<dbReference type="Gene3D" id="3.20.20.80">
    <property type="entry name" value="Glycosidases"/>
    <property type="match status" value="1"/>
</dbReference>
<gene>
    <name evidence="1" type="ORF">ROA7023_02323</name>
</gene>
<dbReference type="AlphaFoldDB" id="A0A1Y5T522"/>
<dbReference type="EMBL" id="FWFZ01000010">
    <property type="protein sequence ID" value="SLN52510.1"/>
    <property type="molecule type" value="Genomic_DNA"/>
</dbReference>
<organism evidence="1 2">
    <name type="scientific">Roseisalinus antarcticus</name>
    <dbReference type="NCBI Taxonomy" id="254357"/>
    <lineage>
        <taxon>Bacteria</taxon>
        <taxon>Pseudomonadati</taxon>
        <taxon>Pseudomonadota</taxon>
        <taxon>Alphaproteobacteria</taxon>
        <taxon>Rhodobacterales</taxon>
        <taxon>Roseobacteraceae</taxon>
        <taxon>Roseisalinus</taxon>
    </lineage>
</organism>
<dbReference type="Proteomes" id="UP000193900">
    <property type="component" value="Unassembled WGS sequence"/>
</dbReference>
<evidence type="ECO:0000313" key="2">
    <source>
        <dbReference type="Proteomes" id="UP000193900"/>
    </source>
</evidence>